<dbReference type="EMBL" id="HG670839">
    <property type="protein sequence ID" value="CDI78210.1"/>
    <property type="molecule type" value="Genomic_DNA"/>
</dbReference>
<dbReference type="OMA" id="LHPATEF"/>
<feature type="compositionally biased region" description="Low complexity" evidence="1">
    <location>
        <begin position="186"/>
        <end position="206"/>
    </location>
</feature>
<feature type="compositionally biased region" description="Polar residues" evidence="1">
    <location>
        <begin position="13"/>
        <end position="29"/>
    </location>
</feature>
<dbReference type="VEuPathDB" id="ToxoDB:EAH_00031510"/>
<evidence type="ECO:0000256" key="1">
    <source>
        <dbReference type="SAM" id="MobiDB-lite"/>
    </source>
</evidence>
<protein>
    <submittedName>
        <fullName evidence="2">Uncharacterized protein</fullName>
    </submittedName>
</protein>
<organism evidence="2 3">
    <name type="scientific">Eimeria acervulina</name>
    <name type="common">Coccidian parasite</name>
    <dbReference type="NCBI Taxonomy" id="5801"/>
    <lineage>
        <taxon>Eukaryota</taxon>
        <taxon>Sar</taxon>
        <taxon>Alveolata</taxon>
        <taxon>Apicomplexa</taxon>
        <taxon>Conoidasida</taxon>
        <taxon>Coccidia</taxon>
        <taxon>Eucoccidiorida</taxon>
        <taxon>Eimeriorina</taxon>
        <taxon>Eimeriidae</taxon>
        <taxon>Eimeria</taxon>
    </lineage>
</organism>
<sequence length="406" mass="42821">MAATAAPLPRRSLASNSVEAAEGTEQQTLVPPAAETAATSAAAPEVATAAGGTAARHSIVAAGGTPAAAGAAAAVVASVAAQRRFSAAELALSASRRPLFLTFSLLCASDAAALLQQKDNVRLARQLDELLQLHEFVVLLRQPPQRPSLPGPFSCSSSSSNSSSADFAGQLESAEDSGEKDALAVSCSSSSSNSSNRKSIGPAGAAAGRALPLEECREEEAAETHRLSGVDSSLTEAAAVVAAADTPSPTSLDAVSTLKQPQHQQQQQHQQYLEMLRQQEEEATAAAHLVVVEYFVAAVAFSRSSELTPRAVSAFLALLLRVYRQAVQQQLSPAAAFDAFKSLLLQHSVHRPPRSTAVFYPKQLLPAAEFFLQHFVRLLPHLQQLHSPQLKQLLQQLQQPQLVLLQ</sequence>
<feature type="compositionally biased region" description="Low complexity" evidence="1">
    <location>
        <begin position="151"/>
        <end position="164"/>
    </location>
</feature>
<keyword evidence="3" id="KW-1185">Reference proteome</keyword>
<reference evidence="2" key="1">
    <citation type="submission" date="2013-10" db="EMBL/GenBank/DDBJ databases">
        <title>Genomic analysis of the causative agents of coccidiosis in chickens.</title>
        <authorList>
            <person name="Reid A.J."/>
            <person name="Blake D."/>
            <person name="Billington K."/>
            <person name="Browne H."/>
            <person name="Dunn M."/>
            <person name="Hung S."/>
            <person name="Kawahara F."/>
            <person name="Miranda-Saavedra D."/>
            <person name="Mourier T."/>
            <person name="Nagra H."/>
            <person name="Otto T.D."/>
            <person name="Rawlings N."/>
            <person name="Sanchez A."/>
            <person name="Sanders M."/>
            <person name="Subramaniam C."/>
            <person name="Tay Y."/>
            <person name="Dear P."/>
            <person name="Doerig C."/>
            <person name="Gruber A."/>
            <person name="Parkinson J."/>
            <person name="Shirley M."/>
            <person name="Wan K.L."/>
            <person name="Berriman M."/>
            <person name="Tomley F."/>
            <person name="Pain A."/>
        </authorList>
    </citation>
    <scope>NUCLEOTIDE SEQUENCE</scope>
    <source>
        <strain evidence="2">Houghton</strain>
    </source>
</reference>
<accession>U6GDI2</accession>
<evidence type="ECO:0000313" key="3">
    <source>
        <dbReference type="Proteomes" id="UP000018050"/>
    </source>
</evidence>
<feature type="region of interest" description="Disordered" evidence="1">
    <location>
        <begin position="145"/>
        <end position="206"/>
    </location>
</feature>
<reference evidence="2" key="2">
    <citation type="submission" date="2013-10" db="EMBL/GenBank/DDBJ databases">
        <authorList>
            <person name="Aslett M."/>
        </authorList>
    </citation>
    <scope>NUCLEOTIDE SEQUENCE</scope>
    <source>
        <strain evidence="2">Houghton</strain>
    </source>
</reference>
<dbReference type="GeneID" id="25271221"/>
<dbReference type="RefSeq" id="XP_013251535.1">
    <property type="nucleotide sequence ID" value="XM_013396081.1"/>
</dbReference>
<gene>
    <name evidence="2" type="ORF">EAH_00031510</name>
</gene>
<proteinExistence type="predicted"/>
<dbReference type="PANTHER" id="PTHR28457">
    <property type="entry name" value="COILED-COIL DOMAIN-CONTAINING PROTEIN 189"/>
    <property type="match status" value="1"/>
</dbReference>
<dbReference type="InterPro" id="IPR032727">
    <property type="entry name" value="CLAMP"/>
</dbReference>
<evidence type="ECO:0000313" key="2">
    <source>
        <dbReference type="EMBL" id="CDI78210.1"/>
    </source>
</evidence>
<dbReference type="PANTHER" id="PTHR28457:SF1">
    <property type="entry name" value="CILIA- AND FLAGELLA-ASSOCIATED PROTEIN 119"/>
    <property type="match status" value="1"/>
</dbReference>
<dbReference type="Pfam" id="PF14769">
    <property type="entry name" value="CLAMP"/>
    <property type="match status" value="1"/>
</dbReference>
<dbReference type="OrthoDB" id="348857at2759"/>
<dbReference type="Proteomes" id="UP000018050">
    <property type="component" value="Unassembled WGS sequence"/>
</dbReference>
<name>U6GDI2_EIMAC</name>
<dbReference type="AlphaFoldDB" id="U6GDI2"/>
<feature type="region of interest" description="Disordered" evidence="1">
    <location>
        <begin position="1"/>
        <end position="31"/>
    </location>
</feature>